<evidence type="ECO:0000313" key="7">
    <source>
        <dbReference type="EMBL" id="VVB06525.1"/>
    </source>
</evidence>
<feature type="domain" description="WRKY" evidence="6">
    <location>
        <begin position="100"/>
        <end position="168"/>
    </location>
</feature>
<dbReference type="InterPro" id="IPR003657">
    <property type="entry name" value="WRKY_dom"/>
</dbReference>
<dbReference type="PANTHER" id="PTHR32096:SF91">
    <property type="entry name" value="WRKY DOMAIN-CONTAINING PROTEIN"/>
    <property type="match status" value="1"/>
</dbReference>
<dbReference type="PANTHER" id="PTHR32096">
    <property type="entry name" value="WRKY TRANSCRIPTION FACTOR 30-RELATED-RELATED"/>
    <property type="match status" value="1"/>
</dbReference>
<keyword evidence="5" id="KW-0539">Nucleus</keyword>
<accession>A0A565BYP6</accession>
<keyword evidence="4" id="KW-0804">Transcription</keyword>
<dbReference type="OrthoDB" id="1888929at2759"/>
<dbReference type="InterPro" id="IPR036576">
    <property type="entry name" value="WRKY_dom_sf"/>
</dbReference>
<dbReference type="Pfam" id="PF03106">
    <property type="entry name" value="WRKY"/>
    <property type="match status" value="1"/>
</dbReference>
<comment type="subcellular location">
    <subcellularLocation>
        <location evidence="1">Nucleus</location>
    </subcellularLocation>
</comment>
<keyword evidence="2" id="KW-0805">Transcription regulation</keyword>
<proteinExistence type="predicted"/>
<organism evidence="7 8">
    <name type="scientific">Arabis nemorensis</name>
    <dbReference type="NCBI Taxonomy" id="586526"/>
    <lineage>
        <taxon>Eukaryota</taxon>
        <taxon>Viridiplantae</taxon>
        <taxon>Streptophyta</taxon>
        <taxon>Embryophyta</taxon>
        <taxon>Tracheophyta</taxon>
        <taxon>Spermatophyta</taxon>
        <taxon>Magnoliopsida</taxon>
        <taxon>eudicotyledons</taxon>
        <taxon>Gunneridae</taxon>
        <taxon>Pentapetalae</taxon>
        <taxon>rosids</taxon>
        <taxon>malvids</taxon>
        <taxon>Brassicales</taxon>
        <taxon>Brassicaceae</taxon>
        <taxon>Arabideae</taxon>
        <taxon>Arabis</taxon>
    </lineage>
</organism>
<keyword evidence="3" id="KW-0238">DNA-binding</keyword>
<evidence type="ECO:0000313" key="8">
    <source>
        <dbReference type="Proteomes" id="UP000489600"/>
    </source>
</evidence>
<reference evidence="7" key="1">
    <citation type="submission" date="2019-07" db="EMBL/GenBank/DDBJ databases">
        <authorList>
            <person name="Dittberner H."/>
        </authorList>
    </citation>
    <scope>NUCLEOTIDE SEQUENCE [LARGE SCALE GENOMIC DNA]</scope>
</reference>
<dbReference type="GO" id="GO:0000976">
    <property type="term" value="F:transcription cis-regulatory region binding"/>
    <property type="evidence" value="ECO:0007669"/>
    <property type="project" value="TreeGrafter"/>
</dbReference>
<evidence type="ECO:0000256" key="5">
    <source>
        <dbReference type="ARBA" id="ARBA00023242"/>
    </source>
</evidence>
<dbReference type="GO" id="GO:0003700">
    <property type="term" value="F:DNA-binding transcription factor activity"/>
    <property type="evidence" value="ECO:0007669"/>
    <property type="project" value="InterPro"/>
</dbReference>
<name>A0A565BYP6_9BRAS</name>
<evidence type="ECO:0000256" key="2">
    <source>
        <dbReference type="ARBA" id="ARBA00023015"/>
    </source>
</evidence>
<dbReference type="GO" id="GO:0005634">
    <property type="term" value="C:nucleus"/>
    <property type="evidence" value="ECO:0007669"/>
    <property type="project" value="UniProtKB-SubCell"/>
</dbReference>
<dbReference type="SMART" id="SM00774">
    <property type="entry name" value="WRKY"/>
    <property type="match status" value="1"/>
</dbReference>
<dbReference type="InterPro" id="IPR044810">
    <property type="entry name" value="WRKY_plant"/>
</dbReference>
<evidence type="ECO:0000256" key="3">
    <source>
        <dbReference type="ARBA" id="ARBA00023125"/>
    </source>
</evidence>
<evidence type="ECO:0000259" key="6">
    <source>
        <dbReference type="PROSITE" id="PS50811"/>
    </source>
</evidence>
<dbReference type="EMBL" id="CABITT030000005">
    <property type="protein sequence ID" value="VVB06525.1"/>
    <property type="molecule type" value="Genomic_DNA"/>
</dbReference>
<sequence length="281" mass="32423">MVMKEEMLMEEKLVISELEQGKELANRLFNNLKNPSSSNESNKSLISGILHSYENAIFMLNLDKKTLDRNHERTDQSNKKRRLSKKKKTDKIKICVATEQEGTSLDDGYCWRKYGQKDIHGSKNPRGYYRCTHRFTQNCLAVKQVQKSDTNPLCYEVKYLESHTCNITPLTNKYSAFMSKEERNKGAKVDATKQPKDTIKHMEAEEMMLSLEDLDTKKAIFRTFSFSNSETENILFEWNDPIENLSPTTSDSGITYELLSEFVSVDDSCFSSLENIIDLKS</sequence>
<dbReference type="Proteomes" id="UP000489600">
    <property type="component" value="Unassembled WGS sequence"/>
</dbReference>
<evidence type="ECO:0000256" key="4">
    <source>
        <dbReference type="ARBA" id="ARBA00023163"/>
    </source>
</evidence>
<dbReference type="Gene3D" id="2.20.25.80">
    <property type="entry name" value="WRKY domain"/>
    <property type="match status" value="1"/>
</dbReference>
<gene>
    <name evidence="7" type="ORF">ANE_LOCUS16969</name>
</gene>
<dbReference type="PROSITE" id="PS50811">
    <property type="entry name" value="WRKY"/>
    <property type="match status" value="1"/>
</dbReference>
<comment type="caution">
    <text evidence="7">The sequence shown here is derived from an EMBL/GenBank/DDBJ whole genome shotgun (WGS) entry which is preliminary data.</text>
</comment>
<dbReference type="SUPFAM" id="SSF118290">
    <property type="entry name" value="WRKY DNA-binding domain"/>
    <property type="match status" value="1"/>
</dbReference>
<evidence type="ECO:0000256" key="1">
    <source>
        <dbReference type="ARBA" id="ARBA00004123"/>
    </source>
</evidence>
<protein>
    <recommendedName>
        <fullName evidence="6">WRKY domain-containing protein</fullName>
    </recommendedName>
</protein>
<keyword evidence="8" id="KW-1185">Reference proteome</keyword>
<dbReference type="AlphaFoldDB" id="A0A565BYP6"/>